<feature type="transmembrane region" description="Helical" evidence="1">
    <location>
        <begin position="96"/>
        <end position="118"/>
    </location>
</feature>
<keyword evidence="3" id="KW-1185">Reference proteome</keyword>
<reference evidence="2 3" key="1">
    <citation type="journal article" date="2007" name="Int. J. Syst. Evol. Microbiol.">
        <title>Paenibacillus ginsengarvi sp. nov., isolated from soil from ginseng cultivation.</title>
        <authorList>
            <person name="Yoon M.H."/>
            <person name="Ten L.N."/>
            <person name="Im W.T."/>
        </authorList>
    </citation>
    <scope>NUCLEOTIDE SEQUENCE [LARGE SCALE GENOMIC DNA]</scope>
    <source>
        <strain evidence="2 3">KCTC 13059</strain>
    </source>
</reference>
<keyword evidence="1" id="KW-0812">Transmembrane</keyword>
<keyword evidence="1" id="KW-0472">Membrane</keyword>
<gene>
    <name evidence="2" type="ORF">D7M11_30485</name>
</gene>
<evidence type="ECO:0000256" key="1">
    <source>
        <dbReference type="SAM" id="Phobius"/>
    </source>
</evidence>
<protein>
    <recommendedName>
        <fullName evidence="4">DUF4386 family protein</fullName>
    </recommendedName>
</protein>
<feature type="transmembrane region" description="Helical" evidence="1">
    <location>
        <begin position="154"/>
        <end position="175"/>
    </location>
</feature>
<accession>A0A3B0BE64</accession>
<dbReference type="EMBL" id="RBAH01000031">
    <property type="protein sequence ID" value="RKN70598.1"/>
    <property type="molecule type" value="Genomic_DNA"/>
</dbReference>
<keyword evidence="1" id="KW-1133">Transmembrane helix</keyword>
<feature type="transmembrane region" description="Helical" evidence="1">
    <location>
        <begin position="205"/>
        <end position="223"/>
    </location>
</feature>
<evidence type="ECO:0008006" key="4">
    <source>
        <dbReference type="Google" id="ProtNLM"/>
    </source>
</evidence>
<dbReference type="Proteomes" id="UP000282311">
    <property type="component" value="Unassembled WGS sequence"/>
</dbReference>
<comment type="caution">
    <text evidence="2">The sequence shown here is derived from an EMBL/GenBank/DDBJ whole genome shotgun (WGS) entry which is preliminary data.</text>
</comment>
<feature type="transmembrane region" description="Helical" evidence="1">
    <location>
        <begin position="66"/>
        <end position="89"/>
    </location>
</feature>
<proteinExistence type="predicted"/>
<evidence type="ECO:0000313" key="3">
    <source>
        <dbReference type="Proteomes" id="UP000282311"/>
    </source>
</evidence>
<organism evidence="2 3">
    <name type="scientific">Paenibacillus ginsengarvi</name>
    <dbReference type="NCBI Taxonomy" id="400777"/>
    <lineage>
        <taxon>Bacteria</taxon>
        <taxon>Bacillati</taxon>
        <taxon>Bacillota</taxon>
        <taxon>Bacilli</taxon>
        <taxon>Bacillales</taxon>
        <taxon>Paenibacillaceae</taxon>
        <taxon>Paenibacillus</taxon>
    </lineage>
</organism>
<feature type="transmembrane region" description="Helical" evidence="1">
    <location>
        <begin position="25"/>
        <end position="46"/>
    </location>
</feature>
<sequence length="250" mass="27534">MESEKPFGGRQLRGAEKTMATLRGYYRFSGWLLLLSGLITIVIQYIHLEDVPADLNQMGYFVDAAVWTHIGLLLSFAMFLMGFVGLYLRQAAQLKWWGWLSFGCLFLFVVLDLLHAPIQIFSYPVLFAGVETEEQLQIASELVMRIGAEGPGTFLMMLLMPLVLVGTILMGIAMLKAGVLPKGPAIATLVSVVLIVLPYGPVTKYVFPLQYAVYVWYGAVLAFERTRVQEANVPTTGAGGQSGETTSVQN</sequence>
<name>A0A3B0BE64_9BACL</name>
<dbReference type="AlphaFoldDB" id="A0A3B0BE64"/>
<evidence type="ECO:0000313" key="2">
    <source>
        <dbReference type="EMBL" id="RKN70598.1"/>
    </source>
</evidence>
<feature type="transmembrane region" description="Helical" evidence="1">
    <location>
        <begin position="182"/>
        <end position="199"/>
    </location>
</feature>
<dbReference type="RefSeq" id="WP_120751056.1">
    <property type="nucleotide sequence ID" value="NZ_RBAH01000031.1"/>
</dbReference>